<dbReference type="Proteomes" id="UP001207742">
    <property type="component" value="Unassembled WGS sequence"/>
</dbReference>
<dbReference type="EMBL" id="JAPDNS010000001">
    <property type="protein sequence ID" value="MCW3485072.1"/>
    <property type="molecule type" value="Genomic_DNA"/>
</dbReference>
<evidence type="ECO:0000259" key="2">
    <source>
        <dbReference type="PROSITE" id="PS50848"/>
    </source>
</evidence>
<protein>
    <recommendedName>
        <fullName evidence="2">START domain-containing protein</fullName>
    </recommendedName>
</protein>
<evidence type="ECO:0000256" key="1">
    <source>
        <dbReference type="SAM" id="SignalP"/>
    </source>
</evidence>
<dbReference type="SUPFAM" id="SSF55961">
    <property type="entry name" value="Bet v1-like"/>
    <property type="match status" value="1"/>
</dbReference>
<feature type="domain" description="START" evidence="2">
    <location>
        <begin position="69"/>
        <end position="213"/>
    </location>
</feature>
<dbReference type="Gene3D" id="3.30.530.20">
    <property type="match status" value="1"/>
</dbReference>
<accession>A0ABT3IM89</accession>
<feature type="chain" id="PRO_5047097567" description="START domain-containing protein" evidence="1">
    <location>
        <begin position="22"/>
        <end position="213"/>
    </location>
</feature>
<organism evidence="3 4">
    <name type="scientific">Chitinophaga nivalis</name>
    <dbReference type="NCBI Taxonomy" id="2991709"/>
    <lineage>
        <taxon>Bacteria</taxon>
        <taxon>Pseudomonadati</taxon>
        <taxon>Bacteroidota</taxon>
        <taxon>Chitinophagia</taxon>
        <taxon>Chitinophagales</taxon>
        <taxon>Chitinophagaceae</taxon>
        <taxon>Chitinophaga</taxon>
    </lineage>
</organism>
<evidence type="ECO:0000313" key="3">
    <source>
        <dbReference type="EMBL" id="MCW3485072.1"/>
    </source>
</evidence>
<feature type="signal peptide" evidence="1">
    <location>
        <begin position="1"/>
        <end position="21"/>
    </location>
</feature>
<gene>
    <name evidence="3" type="ORF">OL497_14280</name>
</gene>
<name>A0ABT3IM89_9BACT</name>
<evidence type="ECO:0000313" key="4">
    <source>
        <dbReference type="Proteomes" id="UP001207742"/>
    </source>
</evidence>
<sequence>MKRQYLFVTLLLFTVITAVHAHTVTGSDFKLVKQDPSVSLYERWLPDAAGNSVREIKATFFAKSGISAISQLLIDQQQGPVWNSHAKAYRIMPGDNSNSWITYIKYNIPWPFGDQDCYLLHQLRKNNNSDKSGEITFESVINNKFPVYNNVTRICGTRGKWVVEEQSNGLVKISYFISSDRSAKVPRWVADPIIRNNLFTTMTTFKHILDSKA</sequence>
<keyword evidence="4" id="KW-1185">Reference proteome</keyword>
<dbReference type="InterPro" id="IPR023393">
    <property type="entry name" value="START-like_dom_sf"/>
</dbReference>
<dbReference type="PROSITE" id="PS50848">
    <property type="entry name" value="START"/>
    <property type="match status" value="1"/>
</dbReference>
<proteinExistence type="predicted"/>
<dbReference type="InterPro" id="IPR002913">
    <property type="entry name" value="START_lipid-bd_dom"/>
</dbReference>
<reference evidence="3 4" key="1">
    <citation type="submission" date="2022-10" db="EMBL/GenBank/DDBJ databases">
        <title>Chitinophaga nivalis PC15 sp. nov., isolated from Pyeongchang county, South Korea.</title>
        <authorList>
            <person name="Trinh H.N."/>
        </authorList>
    </citation>
    <scope>NUCLEOTIDE SEQUENCE [LARGE SCALE GENOMIC DNA]</scope>
    <source>
        <strain evidence="3 4">PC14</strain>
    </source>
</reference>
<comment type="caution">
    <text evidence="3">The sequence shown here is derived from an EMBL/GenBank/DDBJ whole genome shotgun (WGS) entry which is preliminary data.</text>
</comment>
<keyword evidence="1" id="KW-0732">Signal</keyword>
<dbReference type="RefSeq" id="WP_264731095.1">
    <property type="nucleotide sequence ID" value="NZ_JAPDNR010000001.1"/>
</dbReference>